<dbReference type="SMART" id="SM00220">
    <property type="entry name" value="S_TKc"/>
    <property type="match status" value="1"/>
</dbReference>
<dbReference type="EMBL" id="JBGBPQ010000011">
    <property type="protein sequence ID" value="KAL1515983.1"/>
    <property type="molecule type" value="Genomic_DNA"/>
</dbReference>
<comment type="similarity">
    <text evidence="7">Belongs to the protein kinase superfamily.</text>
</comment>
<evidence type="ECO:0000256" key="3">
    <source>
        <dbReference type="ARBA" id="ARBA00022741"/>
    </source>
</evidence>
<keyword evidence="10" id="KW-1185">Reference proteome</keyword>
<evidence type="ECO:0000256" key="4">
    <source>
        <dbReference type="ARBA" id="ARBA00022777"/>
    </source>
</evidence>
<accession>A0AB34J9I1</accession>
<dbReference type="PANTHER" id="PTHR24346:SF82">
    <property type="entry name" value="KP78A-RELATED"/>
    <property type="match status" value="1"/>
</dbReference>
<dbReference type="Gene3D" id="1.10.510.10">
    <property type="entry name" value="Transferase(Phosphotransferase) domain 1"/>
    <property type="match status" value="1"/>
</dbReference>
<evidence type="ECO:0000256" key="1">
    <source>
        <dbReference type="ARBA" id="ARBA00022527"/>
    </source>
</evidence>
<dbReference type="GO" id="GO:0005524">
    <property type="term" value="F:ATP binding"/>
    <property type="evidence" value="ECO:0007669"/>
    <property type="project" value="UniProtKB-UniRule"/>
</dbReference>
<keyword evidence="2" id="KW-0808">Transferase</keyword>
<dbReference type="SUPFAM" id="SSF56112">
    <property type="entry name" value="Protein kinase-like (PK-like)"/>
    <property type="match status" value="1"/>
</dbReference>
<evidence type="ECO:0000259" key="8">
    <source>
        <dbReference type="PROSITE" id="PS50011"/>
    </source>
</evidence>
<name>A0AB34J9I1_PRYPA</name>
<evidence type="ECO:0000313" key="10">
    <source>
        <dbReference type="Proteomes" id="UP001515480"/>
    </source>
</evidence>
<dbReference type="Pfam" id="PF00069">
    <property type="entry name" value="Pkinase"/>
    <property type="match status" value="1"/>
</dbReference>
<keyword evidence="1 7" id="KW-0723">Serine/threonine-protein kinase</keyword>
<evidence type="ECO:0000256" key="5">
    <source>
        <dbReference type="ARBA" id="ARBA00022840"/>
    </source>
</evidence>
<proteinExistence type="inferred from homology"/>
<keyword evidence="5 6" id="KW-0067">ATP-binding</keyword>
<feature type="binding site" evidence="6">
    <location>
        <position position="61"/>
    </location>
    <ligand>
        <name>ATP</name>
        <dbReference type="ChEBI" id="CHEBI:30616"/>
    </ligand>
</feature>
<gene>
    <name evidence="9" type="ORF">AB1Y20_002596</name>
</gene>
<dbReference type="PROSITE" id="PS00107">
    <property type="entry name" value="PROTEIN_KINASE_ATP"/>
    <property type="match status" value="1"/>
</dbReference>
<evidence type="ECO:0000256" key="6">
    <source>
        <dbReference type="PROSITE-ProRule" id="PRU10141"/>
    </source>
</evidence>
<dbReference type="PROSITE" id="PS00108">
    <property type="entry name" value="PROTEIN_KINASE_ST"/>
    <property type="match status" value="1"/>
</dbReference>
<reference evidence="9 10" key="1">
    <citation type="journal article" date="2024" name="Science">
        <title>Giant polyketide synthase enzymes in the biosynthesis of giant marine polyether toxins.</title>
        <authorList>
            <person name="Fallon T.R."/>
            <person name="Shende V.V."/>
            <person name="Wierzbicki I.H."/>
            <person name="Pendleton A.L."/>
            <person name="Watervoot N.F."/>
            <person name="Auber R.P."/>
            <person name="Gonzalez D.J."/>
            <person name="Wisecaver J.H."/>
            <person name="Moore B.S."/>
        </authorList>
    </citation>
    <scope>NUCLEOTIDE SEQUENCE [LARGE SCALE GENOMIC DNA]</scope>
    <source>
        <strain evidence="9 10">12B1</strain>
    </source>
</reference>
<dbReference type="GO" id="GO:0005737">
    <property type="term" value="C:cytoplasm"/>
    <property type="evidence" value="ECO:0007669"/>
    <property type="project" value="TreeGrafter"/>
</dbReference>
<dbReference type="InterPro" id="IPR000719">
    <property type="entry name" value="Prot_kinase_dom"/>
</dbReference>
<evidence type="ECO:0000256" key="2">
    <source>
        <dbReference type="ARBA" id="ARBA00022679"/>
    </source>
</evidence>
<dbReference type="InterPro" id="IPR017441">
    <property type="entry name" value="Protein_kinase_ATP_BS"/>
</dbReference>
<dbReference type="PROSITE" id="PS50011">
    <property type="entry name" value="PROTEIN_KINASE_DOM"/>
    <property type="match status" value="1"/>
</dbReference>
<dbReference type="GO" id="GO:0035556">
    <property type="term" value="P:intracellular signal transduction"/>
    <property type="evidence" value="ECO:0007669"/>
    <property type="project" value="TreeGrafter"/>
</dbReference>
<dbReference type="PANTHER" id="PTHR24346">
    <property type="entry name" value="MAP/MICROTUBULE AFFINITY-REGULATING KINASE"/>
    <property type="match status" value="1"/>
</dbReference>
<dbReference type="InterPro" id="IPR008271">
    <property type="entry name" value="Ser/Thr_kinase_AS"/>
</dbReference>
<protein>
    <recommendedName>
        <fullName evidence="8">Protein kinase domain-containing protein</fullName>
    </recommendedName>
</protein>
<dbReference type="GO" id="GO:0004674">
    <property type="term" value="F:protein serine/threonine kinase activity"/>
    <property type="evidence" value="ECO:0007669"/>
    <property type="project" value="UniProtKB-KW"/>
</dbReference>
<dbReference type="AlphaFoldDB" id="A0AB34J9I1"/>
<evidence type="ECO:0000256" key="7">
    <source>
        <dbReference type="RuleBase" id="RU000304"/>
    </source>
</evidence>
<evidence type="ECO:0000313" key="9">
    <source>
        <dbReference type="EMBL" id="KAL1515983.1"/>
    </source>
</evidence>
<sequence>MGGKRPVAPLEAYELPAPPPLTTHAPLAHFSIDFHSVLGHGSFGVAHRAVDRLTGEALAVKVCAARVQERVDALRHEARLLELVRGNPHVIAMRGHGMIDEGRYGIFFEMAGGGELLDVLSKATGLLGEHLVRRLTSQLIDGLAHCHTRGVCHRDLKLENILLTSSGQLKIIDFGLAHLAGRPDAARPLLRGACGSRSYAAPEVLSFGGYDGFAADLWSCGVCVFTLLFGFFPLHEATPADWRFRALREAQLDGRSSVGCVLRWYDKRSHVSARAAQLVDAMLAIDPRRRPEAKEAAAHTWLCGEAEERRPCWEETVRCAEGGAPRRVASV</sequence>
<keyword evidence="3 6" id="KW-0547">Nucleotide-binding</keyword>
<comment type="caution">
    <text evidence="9">The sequence shown here is derived from an EMBL/GenBank/DDBJ whole genome shotgun (WGS) entry which is preliminary data.</text>
</comment>
<feature type="domain" description="Protein kinase" evidence="8">
    <location>
        <begin position="32"/>
        <end position="302"/>
    </location>
</feature>
<keyword evidence="4" id="KW-0418">Kinase</keyword>
<organism evidence="9 10">
    <name type="scientific">Prymnesium parvum</name>
    <name type="common">Toxic golden alga</name>
    <dbReference type="NCBI Taxonomy" id="97485"/>
    <lineage>
        <taxon>Eukaryota</taxon>
        <taxon>Haptista</taxon>
        <taxon>Haptophyta</taxon>
        <taxon>Prymnesiophyceae</taxon>
        <taxon>Prymnesiales</taxon>
        <taxon>Prymnesiaceae</taxon>
        <taxon>Prymnesium</taxon>
    </lineage>
</organism>
<dbReference type="InterPro" id="IPR011009">
    <property type="entry name" value="Kinase-like_dom_sf"/>
</dbReference>
<dbReference type="Proteomes" id="UP001515480">
    <property type="component" value="Unassembled WGS sequence"/>
</dbReference>